<dbReference type="EMBL" id="SZYD01000014">
    <property type="protein sequence ID" value="KAD4179340.1"/>
    <property type="molecule type" value="Genomic_DNA"/>
</dbReference>
<dbReference type="Pfam" id="PF00642">
    <property type="entry name" value="zf-CCCH"/>
    <property type="match status" value="1"/>
</dbReference>
<evidence type="ECO:0000256" key="4">
    <source>
        <dbReference type="PROSITE-ProRule" id="PRU00723"/>
    </source>
</evidence>
<proteinExistence type="predicted"/>
<organism evidence="6 7">
    <name type="scientific">Mikania micrantha</name>
    <name type="common">bitter vine</name>
    <dbReference type="NCBI Taxonomy" id="192012"/>
    <lineage>
        <taxon>Eukaryota</taxon>
        <taxon>Viridiplantae</taxon>
        <taxon>Streptophyta</taxon>
        <taxon>Embryophyta</taxon>
        <taxon>Tracheophyta</taxon>
        <taxon>Spermatophyta</taxon>
        <taxon>Magnoliopsida</taxon>
        <taxon>eudicotyledons</taxon>
        <taxon>Gunneridae</taxon>
        <taxon>Pentapetalae</taxon>
        <taxon>asterids</taxon>
        <taxon>campanulids</taxon>
        <taxon>Asterales</taxon>
        <taxon>Asteraceae</taxon>
        <taxon>Asteroideae</taxon>
        <taxon>Heliantheae alliance</taxon>
        <taxon>Eupatorieae</taxon>
        <taxon>Mikania</taxon>
    </lineage>
</organism>
<protein>
    <recommendedName>
        <fullName evidence="5">C3H1-type domain-containing protein</fullName>
    </recommendedName>
</protein>
<sequence length="129" mass="13897">MLQKRLEKTVPGIAKGPDDGILVSISRSGNPTLPSTMRNLGLLSTFLGGQSPPVFKTNLCNKYNNAAGCSFGDKCHFAHLEWKLRKPTVPSHHEDPCVMGLANTIRFGGDGPPCMDFDSAYNHVAVDGL</sequence>
<dbReference type="InterPro" id="IPR000571">
    <property type="entry name" value="Znf_CCCH"/>
</dbReference>
<dbReference type="SUPFAM" id="SSF90229">
    <property type="entry name" value="CCCH zinc finger"/>
    <property type="match status" value="1"/>
</dbReference>
<evidence type="ECO:0000259" key="5">
    <source>
        <dbReference type="PROSITE" id="PS50103"/>
    </source>
</evidence>
<gene>
    <name evidence="6" type="ORF">E3N88_27931</name>
</gene>
<dbReference type="Gene3D" id="4.10.1000.10">
    <property type="entry name" value="Zinc finger, CCCH-type"/>
    <property type="match status" value="1"/>
</dbReference>
<evidence type="ECO:0000256" key="1">
    <source>
        <dbReference type="ARBA" id="ARBA00022723"/>
    </source>
</evidence>
<dbReference type="PROSITE" id="PS50103">
    <property type="entry name" value="ZF_C3H1"/>
    <property type="match status" value="1"/>
</dbReference>
<keyword evidence="7" id="KW-1185">Reference proteome</keyword>
<evidence type="ECO:0000256" key="2">
    <source>
        <dbReference type="ARBA" id="ARBA00022771"/>
    </source>
</evidence>
<keyword evidence="3 4" id="KW-0862">Zinc</keyword>
<reference evidence="6 7" key="1">
    <citation type="submission" date="2019-05" db="EMBL/GenBank/DDBJ databases">
        <title>Mikania micrantha, genome provides insights into the molecular mechanism of rapid growth.</title>
        <authorList>
            <person name="Liu B."/>
        </authorList>
    </citation>
    <scope>NUCLEOTIDE SEQUENCE [LARGE SCALE GENOMIC DNA]</scope>
    <source>
        <strain evidence="6">NLD-2019</strain>
        <tissue evidence="6">Leaf</tissue>
    </source>
</reference>
<dbReference type="InterPro" id="IPR036855">
    <property type="entry name" value="Znf_CCCH_sf"/>
</dbReference>
<accession>A0A5N6MZ75</accession>
<dbReference type="GO" id="GO:0008270">
    <property type="term" value="F:zinc ion binding"/>
    <property type="evidence" value="ECO:0007669"/>
    <property type="project" value="UniProtKB-KW"/>
</dbReference>
<dbReference type="Proteomes" id="UP000326396">
    <property type="component" value="Linkage Group LG4"/>
</dbReference>
<feature type="zinc finger region" description="C3H1-type" evidence="4">
    <location>
        <begin position="55"/>
        <end position="82"/>
    </location>
</feature>
<evidence type="ECO:0000256" key="3">
    <source>
        <dbReference type="ARBA" id="ARBA00022833"/>
    </source>
</evidence>
<keyword evidence="2 4" id="KW-0863">Zinc-finger</keyword>
<feature type="domain" description="C3H1-type" evidence="5">
    <location>
        <begin position="55"/>
        <end position="82"/>
    </location>
</feature>
<keyword evidence="1 4" id="KW-0479">Metal-binding</keyword>
<comment type="caution">
    <text evidence="6">The sequence shown here is derived from an EMBL/GenBank/DDBJ whole genome shotgun (WGS) entry which is preliminary data.</text>
</comment>
<dbReference type="AlphaFoldDB" id="A0A5N6MZ75"/>
<name>A0A5N6MZ75_9ASTR</name>
<dbReference type="OrthoDB" id="410307at2759"/>
<evidence type="ECO:0000313" key="7">
    <source>
        <dbReference type="Proteomes" id="UP000326396"/>
    </source>
</evidence>
<evidence type="ECO:0000313" key="6">
    <source>
        <dbReference type="EMBL" id="KAD4179340.1"/>
    </source>
</evidence>